<keyword evidence="3" id="KW-0732">Signal</keyword>
<sequence>MKFTSAIAVVLAALPIMVSAATTATNAADACTQACCDAIVPGVRPSGNVGSKSLFLTSYIIPLAALHSMGSNNSTAMRTALETVDSRANSSHAARVLLWLLSSVFYILASGFWLLDPVSWSMGRSISTRGQEVIMRRADGRAGQIDDTSSANISRIRIRASVMIAGDKFNFVSLPAPHPRTWILDPGEINARTGGYSAPREGRRVQGARVDSQQNFTDMNT</sequence>
<organism evidence="4">
    <name type="scientific">Psilocybe cubensis</name>
    <name type="common">Psychedelic mushroom</name>
    <name type="synonym">Stropharia cubensis</name>
    <dbReference type="NCBI Taxonomy" id="181762"/>
    <lineage>
        <taxon>Eukaryota</taxon>
        <taxon>Fungi</taxon>
        <taxon>Dikarya</taxon>
        <taxon>Basidiomycota</taxon>
        <taxon>Agaricomycotina</taxon>
        <taxon>Agaricomycetes</taxon>
        <taxon>Agaricomycetidae</taxon>
        <taxon>Agaricales</taxon>
        <taxon>Agaricineae</taxon>
        <taxon>Strophariaceae</taxon>
        <taxon>Psilocybe</taxon>
    </lineage>
</organism>
<feature type="transmembrane region" description="Helical" evidence="2">
    <location>
        <begin position="96"/>
        <end position="115"/>
    </location>
</feature>
<feature type="chain" id="PRO_5034396407" evidence="3">
    <location>
        <begin position="21"/>
        <end position="221"/>
    </location>
</feature>
<feature type="compositionally biased region" description="Polar residues" evidence="1">
    <location>
        <begin position="211"/>
        <end position="221"/>
    </location>
</feature>
<accession>A0A8H8CHX7</accession>
<name>A0A8H8CHX7_PSICU</name>
<feature type="signal peptide" evidence="3">
    <location>
        <begin position="1"/>
        <end position="20"/>
    </location>
</feature>
<evidence type="ECO:0000313" key="4">
    <source>
        <dbReference type="EMBL" id="KAG5165650.1"/>
    </source>
</evidence>
<evidence type="ECO:0000256" key="2">
    <source>
        <dbReference type="SAM" id="Phobius"/>
    </source>
</evidence>
<protein>
    <submittedName>
        <fullName evidence="4">Uncharacterized protein</fullName>
    </submittedName>
</protein>
<dbReference type="AlphaFoldDB" id="A0A8H8CHX7"/>
<keyword evidence="2" id="KW-0472">Membrane</keyword>
<keyword evidence="2" id="KW-0812">Transmembrane</keyword>
<feature type="region of interest" description="Disordered" evidence="1">
    <location>
        <begin position="195"/>
        <end position="221"/>
    </location>
</feature>
<gene>
    <name evidence="4" type="ORF">JR316_009233</name>
</gene>
<evidence type="ECO:0000256" key="3">
    <source>
        <dbReference type="SAM" id="SignalP"/>
    </source>
</evidence>
<dbReference type="EMBL" id="JAFIQS010000009">
    <property type="protein sequence ID" value="KAG5165650.1"/>
    <property type="molecule type" value="Genomic_DNA"/>
</dbReference>
<proteinExistence type="predicted"/>
<evidence type="ECO:0000256" key="1">
    <source>
        <dbReference type="SAM" id="MobiDB-lite"/>
    </source>
</evidence>
<comment type="caution">
    <text evidence="4">The sequence shown here is derived from an EMBL/GenBank/DDBJ whole genome shotgun (WGS) entry which is preliminary data.</text>
</comment>
<reference evidence="4" key="1">
    <citation type="submission" date="2021-02" db="EMBL/GenBank/DDBJ databases">
        <title>Psilocybe cubensis genome.</title>
        <authorList>
            <person name="Mckernan K.J."/>
            <person name="Crawford S."/>
            <person name="Trippe A."/>
            <person name="Kane L.T."/>
            <person name="Mclaughlin S."/>
        </authorList>
    </citation>
    <scope>NUCLEOTIDE SEQUENCE [LARGE SCALE GENOMIC DNA]</scope>
    <source>
        <strain evidence="4">MGC-MH-2018</strain>
    </source>
</reference>
<keyword evidence="2" id="KW-1133">Transmembrane helix</keyword>